<reference evidence="2" key="1">
    <citation type="journal article" date="2022" name="Mol. Ecol. Resour.">
        <title>The genomes of chicory, endive, great burdock and yacon provide insights into Asteraceae palaeo-polyploidization history and plant inulin production.</title>
        <authorList>
            <person name="Fan W."/>
            <person name="Wang S."/>
            <person name="Wang H."/>
            <person name="Wang A."/>
            <person name="Jiang F."/>
            <person name="Liu H."/>
            <person name="Zhao H."/>
            <person name="Xu D."/>
            <person name="Zhang Y."/>
        </authorList>
    </citation>
    <scope>NUCLEOTIDE SEQUENCE [LARGE SCALE GENOMIC DNA]</scope>
    <source>
        <strain evidence="2">cv. Yunnan</strain>
    </source>
</reference>
<keyword evidence="2" id="KW-1185">Reference proteome</keyword>
<organism evidence="1 2">
    <name type="scientific">Smallanthus sonchifolius</name>
    <dbReference type="NCBI Taxonomy" id="185202"/>
    <lineage>
        <taxon>Eukaryota</taxon>
        <taxon>Viridiplantae</taxon>
        <taxon>Streptophyta</taxon>
        <taxon>Embryophyta</taxon>
        <taxon>Tracheophyta</taxon>
        <taxon>Spermatophyta</taxon>
        <taxon>Magnoliopsida</taxon>
        <taxon>eudicotyledons</taxon>
        <taxon>Gunneridae</taxon>
        <taxon>Pentapetalae</taxon>
        <taxon>asterids</taxon>
        <taxon>campanulids</taxon>
        <taxon>Asterales</taxon>
        <taxon>Asteraceae</taxon>
        <taxon>Asteroideae</taxon>
        <taxon>Heliantheae alliance</taxon>
        <taxon>Millerieae</taxon>
        <taxon>Smallanthus</taxon>
    </lineage>
</organism>
<evidence type="ECO:0000313" key="1">
    <source>
        <dbReference type="EMBL" id="KAI3811614.1"/>
    </source>
</evidence>
<evidence type="ECO:0000313" key="2">
    <source>
        <dbReference type="Proteomes" id="UP001056120"/>
    </source>
</evidence>
<proteinExistence type="predicted"/>
<accession>A0ACB9ITM7</accession>
<protein>
    <submittedName>
        <fullName evidence="1">Uncharacterized protein</fullName>
    </submittedName>
</protein>
<dbReference type="Proteomes" id="UP001056120">
    <property type="component" value="Linkage Group LG07"/>
</dbReference>
<reference evidence="1 2" key="2">
    <citation type="journal article" date="2022" name="Mol. Ecol. Resour.">
        <title>The genomes of chicory, endive, great burdock and yacon provide insights into Asteraceae paleo-polyploidization history and plant inulin production.</title>
        <authorList>
            <person name="Fan W."/>
            <person name="Wang S."/>
            <person name="Wang H."/>
            <person name="Wang A."/>
            <person name="Jiang F."/>
            <person name="Liu H."/>
            <person name="Zhao H."/>
            <person name="Xu D."/>
            <person name="Zhang Y."/>
        </authorList>
    </citation>
    <scope>NUCLEOTIDE SEQUENCE [LARGE SCALE GENOMIC DNA]</scope>
    <source>
        <strain evidence="2">cv. Yunnan</strain>
        <tissue evidence="1">Leaves</tissue>
    </source>
</reference>
<sequence length="82" mass="9368">METLYELMKASDCIPDELTLTIMIRNLENAGRDDLSAIVKNDCAEYLDSPKKFLKEVARKYAMATLYLDDLLELSEANMVVF</sequence>
<dbReference type="EMBL" id="CM042024">
    <property type="protein sequence ID" value="KAI3811614.1"/>
    <property type="molecule type" value="Genomic_DNA"/>
</dbReference>
<gene>
    <name evidence="1" type="ORF">L1987_21340</name>
</gene>
<name>A0ACB9ITM7_9ASTR</name>
<comment type="caution">
    <text evidence="1">The sequence shown here is derived from an EMBL/GenBank/DDBJ whole genome shotgun (WGS) entry which is preliminary data.</text>
</comment>